<sequence length="31" mass="3561">MAAPPPIRMIRTKSSTFLNLFKLTQGNPLWM</sequence>
<name>A0A9P1JVQ8_9PROT</name>
<evidence type="ECO:0000313" key="1">
    <source>
        <dbReference type="EMBL" id="CCD00692.1"/>
    </source>
</evidence>
<reference evidence="1 2" key="1">
    <citation type="journal article" date="2011" name="PLoS Genet.">
        <title>Azospirillum genomes reveal transition of bacteria from aquatic to terrestrial environments.</title>
        <authorList>
            <person name="Wisniewski-Dye F."/>
            <person name="Borziak K."/>
            <person name="Khalsa-Moyers G."/>
            <person name="Alexandre G."/>
            <person name="Sukharnikov L.O."/>
            <person name="Wuichet K."/>
            <person name="Hurst G.B."/>
            <person name="McDonald W.H."/>
            <person name="Robertson J.S."/>
            <person name="Barbe V."/>
            <person name="Calteau A."/>
            <person name="Rouy Z."/>
            <person name="Mangenot S."/>
            <person name="Prigent-Combaret C."/>
            <person name="Normand P."/>
            <person name="Boyer M."/>
            <person name="Siguier P."/>
            <person name="Dessaux Y."/>
            <person name="Elmerich C."/>
            <person name="Condemine G."/>
            <person name="Krishnen G."/>
            <person name="Kennedy I."/>
            <person name="Paterson A.H."/>
            <person name="Gonzalez V."/>
            <person name="Mavingui P."/>
            <person name="Zhulin I.B."/>
        </authorList>
    </citation>
    <scope>NUCLEOTIDE SEQUENCE [LARGE SCALE GENOMIC DNA]</scope>
    <source>
        <strain evidence="1">Sp245</strain>
        <plasmid evidence="2">AZOBR_p1</plasmid>
    </source>
</reference>
<dbReference type="AlphaFoldDB" id="A0A9P1JVQ8"/>
<organism evidence="1 2">
    <name type="scientific">Azospirillum baldaniorum</name>
    <dbReference type="NCBI Taxonomy" id="1064539"/>
    <lineage>
        <taxon>Bacteria</taxon>
        <taxon>Pseudomonadati</taxon>
        <taxon>Pseudomonadota</taxon>
        <taxon>Alphaproteobacteria</taxon>
        <taxon>Rhodospirillales</taxon>
        <taxon>Azospirillaceae</taxon>
        <taxon>Azospirillum</taxon>
    </lineage>
</organism>
<accession>A0A9P1JVQ8</accession>
<proteinExistence type="predicted"/>
<protein>
    <submittedName>
        <fullName evidence="1">Uncharacterized protein</fullName>
    </submittedName>
</protein>
<keyword evidence="2" id="KW-1185">Reference proteome</keyword>
<evidence type="ECO:0000313" key="2">
    <source>
        <dbReference type="Proteomes" id="UP000007319"/>
    </source>
</evidence>
<dbReference type="KEGG" id="abs:AZOBR_p1110161"/>
<dbReference type="EMBL" id="HE577328">
    <property type="protein sequence ID" value="CCD00692.1"/>
    <property type="molecule type" value="Genomic_DNA"/>
</dbReference>
<dbReference type="Proteomes" id="UP000007319">
    <property type="component" value="Plasmid AZOBR_p1"/>
</dbReference>
<keyword evidence="1" id="KW-0614">Plasmid</keyword>
<geneLocation type="plasmid" evidence="1 2">
    <name>AZOBR_p1</name>
</geneLocation>
<gene>
    <name evidence="1" type="ORF">AZOBR_p1110161</name>
</gene>